<evidence type="ECO:0000256" key="2">
    <source>
        <dbReference type="ARBA" id="ARBA00023043"/>
    </source>
</evidence>
<dbReference type="SMART" id="SM00248">
    <property type="entry name" value="ANK"/>
    <property type="match status" value="6"/>
</dbReference>
<dbReference type="PANTHER" id="PTHR24124:SF14">
    <property type="entry name" value="CHROMOSOME UNDETERMINED SCAFFOLD_25, WHOLE GENOME SHOTGUN SEQUENCE"/>
    <property type="match status" value="1"/>
</dbReference>
<evidence type="ECO:0000256" key="3">
    <source>
        <dbReference type="PROSITE-ProRule" id="PRU00023"/>
    </source>
</evidence>
<evidence type="ECO:0000313" key="6">
    <source>
        <dbReference type="Proteomes" id="UP001324115"/>
    </source>
</evidence>
<dbReference type="AlphaFoldDB" id="A0AAN7IP26"/>
<dbReference type="Proteomes" id="UP001324115">
    <property type="component" value="Unassembled WGS sequence"/>
</dbReference>
<dbReference type="PROSITE" id="PS50297">
    <property type="entry name" value="ANK_REP_REGION"/>
    <property type="match status" value="4"/>
</dbReference>
<evidence type="ECO:0000256" key="1">
    <source>
        <dbReference type="ARBA" id="ARBA00022737"/>
    </source>
</evidence>
<dbReference type="GO" id="GO:0005634">
    <property type="term" value="C:nucleus"/>
    <property type="evidence" value="ECO:0007669"/>
    <property type="project" value="TreeGrafter"/>
</dbReference>
<dbReference type="PANTHER" id="PTHR24124">
    <property type="entry name" value="ANKYRIN REPEAT FAMILY A"/>
    <property type="match status" value="1"/>
</dbReference>
<protein>
    <submittedName>
        <fullName evidence="5">Uncharacterized protein</fullName>
    </submittedName>
</protein>
<dbReference type="SUPFAM" id="SSF48403">
    <property type="entry name" value="Ankyrin repeat"/>
    <property type="match status" value="1"/>
</dbReference>
<dbReference type="Pfam" id="PF12796">
    <property type="entry name" value="Ank_2"/>
    <property type="match status" value="2"/>
</dbReference>
<feature type="repeat" description="ANK" evidence="3">
    <location>
        <begin position="65"/>
        <end position="97"/>
    </location>
</feature>
<feature type="region of interest" description="Disordered" evidence="4">
    <location>
        <begin position="259"/>
        <end position="283"/>
    </location>
</feature>
<dbReference type="InterPro" id="IPR036770">
    <property type="entry name" value="Ankyrin_rpt-contain_sf"/>
</dbReference>
<feature type="repeat" description="ANK" evidence="3">
    <location>
        <begin position="132"/>
        <end position="153"/>
    </location>
</feature>
<feature type="repeat" description="ANK" evidence="3">
    <location>
        <begin position="98"/>
        <end position="130"/>
    </location>
</feature>
<evidence type="ECO:0000313" key="5">
    <source>
        <dbReference type="EMBL" id="KAK4581397.1"/>
    </source>
</evidence>
<proteinExistence type="predicted"/>
<reference evidence="5 6" key="1">
    <citation type="journal article" date="2023" name="G3 (Bethesda)">
        <title>A haplotype-resolved chromosome-scale genome for Quercus rubra L. provides insights into the genetics of adaptive traits for red oak species.</title>
        <authorList>
            <person name="Kapoor B."/>
            <person name="Jenkins J."/>
            <person name="Schmutz J."/>
            <person name="Zhebentyayeva T."/>
            <person name="Kuelheim C."/>
            <person name="Coggeshall M."/>
            <person name="Heim C."/>
            <person name="Lasky J.R."/>
            <person name="Leites L."/>
            <person name="Islam-Faridi N."/>
            <person name="Romero-Severson J."/>
            <person name="DeLeo V.L."/>
            <person name="Lucas S.M."/>
            <person name="Lazic D."/>
            <person name="Gailing O."/>
            <person name="Carlson J."/>
            <person name="Staton M."/>
        </authorList>
    </citation>
    <scope>NUCLEOTIDE SEQUENCE [LARGE SCALE GENOMIC DNA]</scope>
    <source>
        <strain evidence="5">Pseudo-F2</strain>
    </source>
</reference>
<dbReference type="GO" id="GO:0010468">
    <property type="term" value="P:regulation of gene expression"/>
    <property type="evidence" value="ECO:0007669"/>
    <property type="project" value="TreeGrafter"/>
</dbReference>
<name>A0AAN7IP26_QUERU</name>
<feature type="repeat" description="ANK" evidence="3">
    <location>
        <begin position="184"/>
        <end position="216"/>
    </location>
</feature>
<dbReference type="PRINTS" id="PR01415">
    <property type="entry name" value="ANKYRIN"/>
</dbReference>
<keyword evidence="2 3" id="KW-0040">ANK repeat</keyword>
<feature type="repeat" description="ANK" evidence="3">
    <location>
        <begin position="32"/>
        <end position="64"/>
    </location>
</feature>
<accession>A0AAN7IP26</accession>
<sequence>MAELYLAISQRRPELVQLLLKFEPDVEGQSRSGSSPLEAAAASGKALIVELLLTRRASTEQSESSTWGPIHLAAGVGHMEVLRLLLQKGANVDALTKYGNTALHLAVEERRRACARLLLASGATADVRNSGDGDTPLHIAASLGDEHMVRLLLLKEPTKISETGLENLLTMLQPSIDIDAKDEDGYTALHRAAESGQAEVTELLVKKGADAEARTNKGVTPLQIAESLHYVGITRILIQGGATKEHMILIPAPAPLPFGNKTQEAENGGGLKKKQPTRARGLRRSSFDRSVPLVVL</sequence>
<evidence type="ECO:0000256" key="4">
    <source>
        <dbReference type="SAM" id="MobiDB-lite"/>
    </source>
</evidence>
<organism evidence="5 6">
    <name type="scientific">Quercus rubra</name>
    <name type="common">Northern red oak</name>
    <name type="synonym">Quercus borealis</name>
    <dbReference type="NCBI Taxonomy" id="3512"/>
    <lineage>
        <taxon>Eukaryota</taxon>
        <taxon>Viridiplantae</taxon>
        <taxon>Streptophyta</taxon>
        <taxon>Embryophyta</taxon>
        <taxon>Tracheophyta</taxon>
        <taxon>Spermatophyta</taxon>
        <taxon>Magnoliopsida</taxon>
        <taxon>eudicotyledons</taxon>
        <taxon>Gunneridae</taxon>
        <taxon>Pentapetalae</taxon>
        <taxon>rosids</taxon>
        <taxon>fabids</taxon>
        <taxon>Fagales</taxon>
        <taxon>Fagaceae</taxon>
        <taxon>Quercus</taxon>
    </lineage>
</organism>
<keyword evidence="6" id="KW-1185">Reference proteome</keyword>
<dbReference type="Gene3D" id="1.25.40.20">
    <property type="entry name" value="Ankyrin repeat-containing domain"/>
    <property type="match status" value="2"/>
</dbReference>
<feature type="compositionally biased region" description="Basic residues" evidence="4">
    <location>
        <begin position="271"/>
        <end position="283"/>
    </location>
</feature>
<dbReference type="Pfam" id="PF00023">
    <property type="entry name" value="Ank"/>
    <property type="match status" value="1"/>
</dbReference>
<gene>
    <name evidence="5" type="ORF">RGQ29_024876</name>
</gene>
<dbReference type="EMBL" id="JAXUIC010000007">
    <property type="protein sequence ID" value="KAK4581397.1"/>
    <property type="molecule type" value="Genomic_DNA"/>
</dbReference>
<dbReference type="PROSITE" id="PS50088">
    <property type="entry name" value="ANK_REPEAT"/>
    <property type="match status" value="5"/>
</dbReference>
<keyword evidence="1" id="KW-0677">Repeat</keyword>
<dbReference type="InterPro" id="IPR002110">
    <property type="entry name" value="Ankyrin_rpt"/>
</dbReference>
<comment type="caution">
    <text evidence="5">The sequence shown here is derived from an EMBL/GenBank/DDBJ whole genome shotgun (WGS) entry which is preliminary data.</text>
</comment>